<dbReference type="PANTHER" id="PTHR14577:SF0">
    <property type="entry name" value="NUCLEOLAR PROTEIN 12"/>
    <property type="match status" value="1"/>
</dbReference>
<feature type="compositionally biased region" description="Basic residues" evidence="6">
    <location>
        <begin position="11"/>
        <end position="20"/>
    </location>
</feature>
<dbReference type="InterPro" id="IPR019186">
    <property type="entry name" value="Nucleolar_protein_12"/>
</dbReference>
<feature type="compositionally biased region" description="Basic and acidic residues" evidence="6">
    <location>
        <begin position="47"/>
        <end position="66"/>
    </location>
</feature>
<proteinExistence type="inferred from homology"/>
<reference evidence="8" key="1">
    <citation type="submission" date="2025-08" db="UniProtKB">
        <authorList>
            <consortium name="RefSeq"/>
        </authorList>
    </citation>
    <scope>IDENTIFICATION</scope>
    <source>
        <tissue evidence="8">Testes</tissue>
    </source>
</reference>
<evidence type="ECO:0000256" key="5">
    <source>
        <dbReference type="ARBA" id="ARBA00023242"/>
    </source>
</evidence>
<feature type="region of interest" description="Disordered" evidence="6">
    <location>
        <begin position="1"/>
        <end position="21"/>
    </location>
</feature>
<gene>
    <name evidence="8" type="primary">LOC100371720</name>
</gene>
<keyword evidence="7" id="KW-1185">Reference proteome</keyword>
<feature type="region of interest" description="Disordered" evidence="6">
    <location>
        <begin position="127"/>
        <end position="188"/>
    </location>
</feature>
<evidence type="ECO:0000256" key="3">
    <source>
        <dbReference type="ARBA" id="ARBA00015520"/>
    </source>
</evidence>
<evidence type="ECO:0000256" key="6">
    <source>
        <dbReference type="SAM" id="MobiDB-lite"/>
    </source>
</evidence>
<evidence type="ECO:0000256" key="2">
    <source>
        <dbReference type="ARBA" id="ARBA00007175"/>
    </source>
</evidence>
<comment type="similarity">
    <text evidence="2">Belongs to the RRP17 family.</text>
</comment>
<comment type="subcellular location">
    <subcellularLocation>
        <location evidence="1">Nucleus</location>
        <location evidence="1">Nucleolus</location>
    </subcellularLocation>
</comment>
<evidence type="ECO:0000256" key="1">
    <source>
        <dbReference type="ARBA" id="ARBA00004604"/>
    </source>
</evidence>
<dbReference type="GeneID" id="100371720"/>
<keyword evidence="5" id="KW-0539">Nucleus</keyword>
<evidence type="ECO:0000313" key="8">
    <source>
        <dbReference type="RefSeq" id="XP_002734623.1"/>
    </source>
</evidence>
<dbReference type="PANTHER" id="PTHR14577">
    <property type="entry name" value="NUCLEOLAR PROTEIN 12"/>
    <property type="match status" value="1"/>
</dbReference>
<dbReference type="Pfam" id="PF09805">
    <property type="entry name" value="Nop25"/>
    <property type="match status" value="1"/>
</dbReference>
<keyword evidence="4" id="KW-0175">Coiled coil</keyword>
<evidence type="ECO:0000256" key="4">
    <source>
        <dbReference type="ARBA" id="ARBA00023054"/>
    </source>
</evidence>
<dbReference type="Proteomes" id="UP000694865">
    <property type="component" value="Unplaced"/>
</dbReference>
<name>A0ABM0GPS3_SACKO</name>
<dbReference type="RefSeq" id="XP_002734623.1">
    <property type="nucleotide sequence ID" value="XM_002734577.2"/>
</dbReference>
<feature type="compositionally biased region" description="Basic residues" evidence="6">
    <location>
        <begin position="166"/>
        <end position="188"/>
    </location>
</feature>
<sequence length="188" mass="22487">MAAASHEFRQKHPKNRKNKFKLVFDEENRAEFLSGFHKRKEERRKKARDDAERKLKEAKRKEREERRKILKQKLHRYQNSASFHALDGLLNPEPTMYDHPEHTVTVTTITDVNLDENFIGSNEVDYVKDEEKNGDEAETTEDKHKKSKLTQMSKKKKRIRFMQLKKINKNKSKKKGQAGRERKKKKKK</sequence>
<protein>
    <recommendedName>
        <fullName evidence="3">Nucleolar protein 12</fullName>
    </recommendedName>
</protein>
<feature type="compositionally biased region" description="Basic and acidic residues" evidence="6">
    <location>
        <begin position="1"/>
        <end position="10"/>
    </location>
</feature>
<feature type="compositionally biased region" description="Basic residues" evidence="6">
    <location>
        <begin position="145"/>
        <end position="160"/>
    </location>
</feature>
<feature type="region of interest" description="Disordered" evidence="6">
    <location>
        <begin position="35"/>
        <end position="66"/>
    </location>
</feature>
<organism evidence="7 8">
    <name type="scientific">Saccoglossus kowalevskii</name>
    <name type="common">Acorn worm</name>
    <dbReference type="NCBI Taxonomy" id="10224"/>
    <lineage>
        <taxon>Eukaryota</taxon>
        <taxon>Metazoa</taxon>
        <taxon>Hemichordata</taxon>
        <taxon>Enteropneusta</taxon>
        <taxon>Harrimaniidae</taxon>
        <taxon>Saccoglossus</taxon>
    </lineage>
</organism>
<feature type="compositionally biased region" description="Basic and acidic residues" evidence="6">
    <location>
        <begin position="127"/>
        <end position="144"/>
    </location>
</feature>
<feature type="compositionally biased region" description="Basic residues" evidence="6">
    <location>
        <begin position="36"/>
        <end position="46"/>
    </location>
</feature>
<accession>A0ABM0GPS3</accession>
<evidence type="ECO:0000313" key="7">
    <source>
        <dbReference type="Proteomes" id="UP000694865"/>
    </source>
</evidence>